<dbReference type="InterPro" id="IPR000172">
    <property type="entry name" value="GMC_OxRdtase_N"/>
</dbReference>
<dbReference type="GO" id="GO:0050660">
    <property type="term" value="F:flavin adenine dinucleotide binding"/>
    <property type="evidence" value="ECO:0007669"/>
    <property type="project" value="InterPro"/>
</dbReference>
<keyword evidence="6" id="KW-0819">tRNA processing</keyword>
<dbReference type="CDD" id="cd22191">
    <property type="entry name" value="DPBB_RlpA_EXP_N-like"/>
    <property type="match status" value="1"/>
</dbReference>
<comment type="catalytic activity">
    <reaction evidence="15">
        <text>a 5,6-dihydrouridine in mRNA + NAD(+) = a uridine in mRNA + NADH + H(+)</text>
        <dbReference type="Rhea" id="RHEA:69851"/>
        <dbReference type="Rhea" id="RHEA-COMP:14658"/>
        <dbReference type="Rhea" id="RHEA-COMP:17789"/>
        <dbReference type="ChEBI" id="CHEBI:15378"/>
        <dbReference type="ChEBI" id="CHEBI:57540"/>
        <dbReference type="ChEBI" id="CHEBI:57945"/>
        <dbReference type="ChEBI" id="CHEBI:65315"/>
        <dbReference type="ChEBI" id="CHEBI:74443"/>
    </reaction>
    <physiologicalReaction direction="right-to-left" evidence="15">
        <dbReference type="Rhea" id="RHEA:69853"/>
    </physiologicalReaction>
</comment>
<comment type="caution">
    <text evidence="23">The sequence shown here is derived from an EMBL/GenBank/DDBJ whole genome shotgun (WGS) entry which is preliminary data.</text>
</comment>
<evidence type="ECO:0000259" key="20">
    <source>
        <dbReference type="Pfam" id="PF00732"/>
    </source>
</evidence>
<dbReference type="GO" id="GO:0006397">
    <property type="term" value="P:mRNA processing"/>
    <property type="evidence" value="ECO:0007669"/>
    <property type="project" value="UniProtKB-KW"/>
</dbReference>
<dbReference type="Gene3D" id="2.40.40.10">
    <property type="entry name" value="RlpA-like domain"/>
    <property type="match status" value="1"/>
</dbReference>
<dbReference type="SUPFAM" id="SSF51905">
    <property type="entry name" value="FAD/NAD(P)-binding domain"/>
    <property type="match status" value="2"/>
</dbReference>
<comment type="cofactor">
    <cofactor evidence="1">
        <name>FMN</name>
        <dbReference type="ChEBI" id="CHEBI:58210"/>
    </cofactor>
</comment>
<dbReference type="SUPFAM" id="SSF51395">
    <property type="entry name" value="FMN-linked oxidoreductases"/>
    <property type="match status" value="1"/>
</dbReference>
<comment type="cofactor">
    <cofactor evidence="2">
        <name>FAD</name>
        <dbReference type="ChEBI" id="CHEBI:57692"/>
    </cofactor>
</comment>
<reference evidence="23 24" key="1">
    <citation type="submission" date="2019-02" db="EMBL/GenBank/DDBJ databases">
        <title>Genome sequencing of the rare red list fungi Phellinidium pouzarii.</title>
        <authorList>
            <person name="Buettner E."/>
            <person name="Kellner H."/>
        </authorList>
    </citation>
    <scope>NUCLEOTIDE SEQUENCE [LARGE SCALE GENOMIC DNA]</scope>
    <source>
        <strain evidence="23 24">DSM 108285</strain>
    </source>
</reference>
<feature type="chain" id="PRO_5021013596" description="tRNA-dihydrouridine(16/17) synthase [NAD(P)(+)]" evidence="19">
    <location>
        <begin position="23"/>
        <end position="1549"/>
    </location>
</feature>
<evidence type="ECO:0000259" key="21">
    <source>
        <dbReference type="Pfam" id="PF01207"/>
    </source>
</evidence>
<comment type="similarity">
    <text evidence="11">Belongs to the Dus family. Dus1 subfamily.</text>
</comment>
<dbReference type="SUPFAM" id="SSF54373">
    <property type="entry name" value="FAD-linked reductases, C-terminal domain"/>
    <property type="match status" value="1"/>
</dbReference>
<feature type="domain" description="Glucose-methanol-choline oxidoreductase C-terminal" evidence="22">
    <location>
        <begin position="1070"/>
        <end position="1207"/>
    </location>
</feature>
<dbReference type="PANTHER" id="PTHR11082">
    <property type="entry name" value="TRNA-DIHYDROURIDINE SYNTHASE"/>
    <property type="match status" value="1"/>
</dbReference>
<keyword evidence="4" id="KW-0288">FMN</keyword>
<dbReference type="PANTHER" id="PTHR11082:SF5">
    <property type="entry name" value="TRNA-DIHYDROURIDINE(16_17) SYNTHASE [NAD(P)(+)]-LIKE"/>
    <property type="match status" value="1"/>
</dbReference>
<feature type="signal peptide" evidence="19">
    <location>
        <begin position="1"/>
        <end position="22"/>
    </location>
</feature>
<dbReference type="SUPFAM" id="SSF50685">
    <property type="entry name" value="Barwin-like endoglucanases"/>
    <property type="match status" value="1"/>
</dbReference>
<comment type="catalytic activity">
    <reaction evidence="18">
        <text>5,6-dihydrouridine(17) in tRNA + NADP(+) = uridine(17) in tRNA + NADPH + H(+)</text>
        <dbReference type="Rhea" id="RHEA:53368"/>
        <dbReference type="Rhea" id="RHEA-COMP:13541"/>
        <dbReference type="Rhea" id="RHEA-COMP:13542"/>
        <dbReference type="ChEBI" id="CHEBI:15378"/>
        <dbReference type="ChEBI" id="CHEBI:57783"/>
        <dbReference type="ChEBI" id="CHEBI:58349"/>
        <dbReference type="ChEBI" id="CHEBI:65315"/>
        <dbReference type="ChEBI" id="CHEBI:74443"/>
        <dbReference type="EC" id="1.3.1.88"/>
    </reaction>
    <physiologicalReaction direction="right-to-left" evidence="18">
        <dbReference type="Rhea" id="RHEA:53370"/>
    </physiologicalReaction>
</comment>
<protein>
    <recommendedName>
        <fullName evidence="12">tRNA-dihydrouridine(16/17) synthase [NAD(P)(+)]</fullName>
        <ecNumber evidence="12">1.3.1.88</ecNumber>
    </recommendedName>
</protein>
<dbReference type="OrthoDB" id="269227at2759"/>
<keyword evidence="8" id="KW-0521">NADP</keyword>
<evidence type="ECO:0000256" key="13">
    <source>
        <dbReference type="ARBA" id="ARBA00047287"/>
    </source>
</evidence>
<dbReference type="Pfam" id="PF05199">
    <property type="entry name" value="GMC_oxred_C"/>
    <property type="match status" value="1"/>
</dbReference>
<dbReference type="Gene3D" id="3.50.50.60">
    <property type="entry name" value="FAD/NAD(P)-binding domain"/>
    <property type="match status" value="1"/>
</dbReference>
<dbReference type="Pfam" id="PF01207">
    <property type="entry name" value="Dus"/>
    <property type="match status" value="1"/>
</dbReference>
<dbReference type="InterPro" id="IPR018517">
    <property type="entry name" value="tRNA_hU_synthase_CS"/>
</dbReference>
<dbReference type="CDD" id="cd02801">
    <property type="entry name" value="DUS_like_FMN"/>
    <property type="match status" value="1"/>
</dbReference>
<evidence type="ECO:0000256" key="19">
    <source>
        <dbReference type="SAM" id="SignalP"/>
    </source>
</evidence>
<dbReference type="Gene3D" id="3.20.20.70">
    <property type="entry name" value="Aldolase class I"/>
    <property type="match status" value="1"/>
</dbReference>
<keyword evidence="19" id="KW-0732">Signal</keyword>
<dbReference type="GO" id="GO:0016614">
    <property type="term" value="F:oxidoreductase activity, acting on CH-OH group of donors"/>
    <property type="evidence" value="ECO:0007669"/>
    <property type="project" value="InterPro"/>
</dbReference>
<dbReference type="Gene3D" id="4.10.450.10">
    <property type="entry name" value="Glucose Oxidase, domain 2"/>
    <property type="match status" value="1"/>
</dbReference>
<comment type="catalytic activity">
    <reaction evidence="17">
        <text>a 5,6-dihydrouridine in mRNA + NADP(+) = a uridine in mRNA + NADPH + H(+)</text>
        <dbReference type="Rhea" id="RHEA:69855"/>
        <dbReference type="Rhea" id="RHEA-COMP:14658"/>
        <dbReference type="Rhea" id="RHEA-COMP:17789"/>
        <dbReference type="ChEBI" id="CHEBI:15378"/>
        <dbReference type="ChEBI" id="CHEBI:57783"/>
        <dbReference type="ChEBI" id="CHEBI:58349"/>
        <dbReference type="ChEBI" id="CHEBI:65315"/>
        <dbReference type="ChEBI" id="CHEBI:74443"/>
    </reaction>
    <physiologicalReaction direction="right-to-left" evidence="17">
        <dbReference type="Rhea" id="RHEA:69857"/>
    </physiologicalReaction>
</comment>
<evidence type="ECO:0000256" key="9">
    <source>
        <dbReference type="ARBA" id="ARBA00023002"/>
    </source>
</evidence>
<proteinExistence type="inferred from homology"/>
<gene>
    <name evidence="23" type="ORF">EW145_g5799</name>
</gene>
<evidence type="ECO:0000313" key="23">
    <source>
        <dbReference type="EMBL" id="THH04060.1"/>
    </source>
</evidence>
<evidence type="ECO:0000256" key="18">
    <source>
        <dbReference type="ARBA" id="ARBA00049467"/>
    </source>
</evidence>
<evidence type="ECO:0000313" key="24">
    <source>
        <dbReference type="Proteomes" id="UP000308199"/>
    </source>
</evidence>
<evidence type="ECO:0000259" key="22">
    <source>
        <dbReference type="Pfam" id="PF05199"/>
    </source>
</evidence>
<comment type="catalytic activity">
    <reaction evidence="13">
        <text>5,6-dihydrouridine(17) in tRNA + NAD(+) = uridine(17) in tRNA + NADH + H(+)</text>
        <dbReference type="Rhea" id="RHEA:53372"/>
        <dbReference type="Rhea" id="RHEA-COMP:13541"/>
        <dbReference type="Rhea" id="RHEA-COMP:13542"/>
        <dbReference type="ChEBI" id="CHEBI:15378"/>
        <dbReference type="ChEBI" id="CHEBI:57540"/>
        <dbReference type="ChEBI" id="CHEBI:57945"/>
        <dbReference type="ChEBI" id="CHEBI:65315"/>
        <dbReference type="ChEBI" id="CHEBI:74443"/>
        <dbReference type="EC" id="1.3.1.88"/>
    </reaction>
    <physiologicalReaction direction="right-to-left" evidence="13">
        <dbReference type="Rhea" id="RHEA:53374"/>
    </physiologicalReaction>
</comment>
<keyword evidence="10" id="KW-0520">NAD</keyword>
<dbReference type="InterPro" id="IPR036908">
    <property type="entry name" value="RlpA-like_sf"/>
</dbReference>
<evidence type="ECO:0000256" key="8">
    <source>
        <dbReference type="ARBA" id="ARBA00022857"/>
    </source>
</evidence>
<evidence type="ECO:0000256" key="1">
    <source>
        <dbReference type="ARBA" id="ARBA00001917"/>
    </source>
</evidence>
<keyword evidence="24" id="KW-1185">Reference proteome</keyword>
<keyword evidence="3" id="KW-0285">Flavoprotein</keyword>
<sequence length="1549" mass="169642">MHYSTLFALPLLPVIFTLVANATPLTATRFPIHSDLHAPKTNSTITSHAGDFDKRTFNNERLTFYDIGVGVTACGDSFTNSDFVSICVLKCLPTYVENICVFFYCEVVALNSEQFGAGFPGPNCFRKIFITANGKTATAQIVDKVCTMPLASRLTECPGCPFGGLDLTEGLFEHFASLDVGVISGSWELGTESLRLCGVYLNQYFTRKTTVLYELEDIGNARADEKRIKGTAVICGGSIAGLWAARVAADHFEEVVIIESEAWLGTEEGKTNILDTEGRPIKSRREHARSRVMQYAAVHIYQPLSLYALRKLFANVDDEVKGTVGFIADYEMNVHMYGRHIMKLPRQEFLDGKVPQGFFMSRESYERLLRRLVMSSSERIQWFVGTVMGNNTIPGDPMVLSSVSVCRPGGDELKVPAALVIEDCTCSSHAGLKWLRRTSAESNNVDLLQMHVPANALPWDDVRISYHTANCYVCYRFYVPPECRARLPIPSGYEKNIWPYTYTPVPGVERKFFMMNRIEGNRTLFISTMLSSCSYHSWLRFDRAPYVPSNFIAIGDSVMRANPVFGQGSSKAAMGAMTLDGLLRKAPYANMTTIPYGFGREFFKRHKDKIENICASLVLAGAAAVTTITSDRAVAVNKSFDYVIVGGGLSGLTVGNKLSGEGYSVIIIEAGPDAQNVSTVYLAEERGNLDGYCNWQYPAYDERGNLLSWSIDSGACIGGGTSSKYIMIVNGMVWYRPTKAEIDKLETLGNPGWNWDALEPYMEAIERNIPPDATQIADGAGFDPAVHGYNGAVNTSFPTPMRIPEGQKLYKEALPLVFNGLTAGDDLSNRTSIVSASTSWTIWYDEEIKQNRRSSAAFALLYAADQQRDSLTVLAEHKVAKVLLRKDLSAYGVQFGNASEGTTLYSVYAQKEVILAAGSLATAPILERSGIGSGRILRNAGIKQVVELPGVGVNLNDQPGTTTSASVSQSFVNDTSLIDNINLFAPIISLVNIDEIFDLNATAVAQELVACLNVRAKALVSAGAAATYKGALAILGAAIDLIVTSRLPVAEFVGESYPGVLSAIFWPLLPLSRGHVHVNTSDPFVDPIIVPCLLTDAFDIRVATKVARASRTLFLSAPFHGIVSNAYEDPSNIVANSTDAEYEVWLKETSFGASHWIGSTAMMPRALGGVVSPRLNVYGTKNLRVVDAGIIPYATTAHTMSTVYSVAQKAADIIIADRSNKMPGIVSDEHRPKRRKLTGDDLYRDVLGSPKLVVAPMVDQSELPWRILSRRYGAQLVYTPMINAKMFAETKHKTYKEQAFNLIHGEEGGPQDRPLVVQFAANDPEMLLKAAKLVEPHCDAVDINFGCPQDIARRGRYGCFLQDDWDLVYNLINILHQNLSIPVTAKFRVFPSLETTVEYAKMMERAGAQILTCHGRTREQRGQFSGLADWDKIRAVKEAVSVPVFANGNILFHGDIQRCLDATGADAIMTAEGNLYNPTLLLSAASLHSSPSSSLSSAADPLSPTHSRPAADFFTLPDDPGVYLPHTTLALEYLAIVRALRTPDARERN</sequence>
<dbReference type="InterPro" id="IPR027424">
    <property type="entry name" value="Glucose_Oxidase_domain_2"/>
</dbReference>
<evidence type="ECO:0000256" key="3">
    <source>
        <dbReference type="ARBA" id="ARBA00022630"/>
    </source>
</evidence>
<dbReference type="Proteomes" id="UP000308199">
    <property type="component" value="Unassembled WGS sequence"/>
</dbReference>
<keyword evidence="7" id="KW-0274">FAD</keyword>
<dbReference type="EC" id="1.3.1.88" evidence="12"/>
<evidence type="ECO:0000256" key="10">
    <source>
        <dbReference type="ARBA" id="ARBA00023027"/>
    </source>
</evidence>
<organism evidence="23 24">
    <name type="scientific">Phellinidium pouzarii</name>
    <dbReference type="NCBI Taxonomy" id="167371"/>
    <lineage>
        <taxon>Eukaryota</taxon>
        <taxon>Fungi</taxon>
        <taxon>Dikarya</taxon>
        <taxon>Basidiomycota</taxon>
        <taxon>Agaricomycotina</taxon>
        <taxon>Agaricomycetes</taxon>
        <taxon>Hymenochaetales</taxon>
        <taxon>Hymenochaetaceae</taxon>
        <taxon>Phellinidium</taxon>
    </lineage>
</organism>
<feature type="domain" description="Glucose-methanol-choline oxidoreductase N-terminal" evidence="20">
    <location>
        <begin position="640"/>
        <end position="959"/>
    </location>
</feature>
<evidence type="ECO:0000256" key="2">
    <source>
        <dbReference type="ARBA" id="ARBA00001974"/>
    </source>
</evidence>
<dbReference type="Gene3D" id="3.30.560.10">
    <property type="entry name" value="Glucose Oxidase, domain 3"/>
    <property type="match status" value="1"/>
</dbReference>
<dbReference type="PROSITE" id="PS01136">
    <property type="entry name" value="UPF0034"/>
    <property type="match status" value="1"/>
</dbReference>
<comment type="catalytic activity">
    <reaction evidence="14">
        <text>5,6-dihydrouridine(16) in tRNA + NADP(+) = uridine(16) in tRNA + NADPH + H(+)</text>
        <dbReference type="Rhea" id="RHEA:53376"/>
        <dbReference type="Rhea" id="RHEA-COMP:13543"/>
        <dbReference type="Rhea" id="RHEA-COMP:13544"/>
        <dbReference type="ChEBI" id="CHEBI:15378"/>
        <dbReference type="ChEBI" id="CHEBI:57783"/>
        <dbReference type="ChEBI" id="CHEBI:58349"/>
        <dbReference type="ChEBI" id="CHEBI:65315"/>
        <dbReference type="ChEBI" id="CHEBI:74443"/>
        <dbReference type="EC" id="1.3.1.88"/>
    </reaction>
    <physiologicalReaction direction="right-to-left" evidence="14">
        <dbReference type="Rhea" id="RHEA:53378"/>
    </physiologicalReaction>
</comment>
<feature type="domain" description="DUS-like FMN-binding" evidence="21">
    <location>
        <begin position="1254"/>
        <end position="1486"/>
    </location>
</feature>
<evidence type="ECO:0000256" key="6">
    <source>
        <dbReference type="ARBA" id="ARBA00022694"/>
    </source>
</evidence>
<evidence type="ECO:0000256" key="5">
    <source>
        <dbReference type="ARBA" id="ARBA00022664"/>
    </source>
</evidence>
<evidence type="ECO:0000256" key="16">
    <source>
        <dbReference type="ARBA" id="ARBA00048934"/>
    </source>
</evidence>
<evidence type="ECO:0000256" key="14">
    <source>
        <dbReference type="ARBA" id="ARBA00047652"/>
    </source>
</evidence>
<evidence type="ECO:0000256" key="4">
    <source>
        <dbReference type="ARBA" id="ARBA00022643"/>
    </source>
</evidence>
<dbReference type="InterPro" id="IPR013785">
    <property type="entry name" value="Aldolase_TIM"/>
</dbReference>
<dbReference type="InterPro" id="IPR035587">
    <property type="entry name" value="DUS-like_FMN-bd"/>
</dbReference>
<accession>A0A4S4L3I7</accession>
<dbReference type="InterPro" id="IPR036188">
    <property type="entry name" value="FAD/NAD-bd_sf"/>
</dbReference>
<evidence type="ECO:0000256" key="15">
    <source>
        <dbReference type="ARBA" id="ARBA00048342"/>
    </source>
</evidence>
<evidence type="ECO:0000256" key="11">
    <source>
        <dbReference type="ARBA" id="ARBA00038313"/>
    </source>
</evidence>
<dbReference type="EMBL" id="SGPK01000381">
    <property type="protein sequence ID" value="THH04060.1"/>
    <property type="molecule type" value="Genomic_DNA"/>
</dbReference>
<keyword evidence="5" id="KW-0507">mRNA processing</keyword>
<name>A0A4S4L3I7_9AGAM</name>
<evidence type="ECO:0000256" key="12">
    <source>
        <dbReference type="ARBA" id="ARBA00038890"/>
    </source>
</evidence>
<dbReference type="Pfam" id="PF00732">
    <property type="entry name" value="GMC_oxred_N"/>
    <property type="match status" value="1"/>
</dbReference>
<keyword evidence="9" id="KW-0560">Oxidoreductase</keyword>
<dbReference type="InterPro" id="IPR007867">
    <property type="entry name" value="GMC_OxRtase_C"/>
</dbReference>
<evidence type="ECO:0000256" key="17">
    <source>
        <dbReference type="ARBA" id="ARBA00049447"/>
    </source>
</evidence>
<evidence type="ECO:0000256" key="7">
    <source>
        <dbReference type="ARBA" id="ARBA00022827"/>
    </source>
</evidence>
<dbReference type="GO" id="GO:0017150">
    <property type="term" value="F:tRNA dihydrouridine synthase activity"/>
    <property type="evidence" value="ECO:0007669"/>
    <property type="project" value="InterPro"/>
</dbReference>
<comment type="catalytic activity">
    <reaction evidence="16">
        <text>5,6-dihydrouridine(16) in tRNA + NAD(+) = uridine(16) in tRNA + NADH + H(+)</text>
        <dbReference type="Rhea" id="RHEA:53380"/>
        <dbReference type="Rhea" id="RHEA-COMP:13543"/>
        <dbReference type="Rhea" id="RHEA-COMP:13544"/>
        <dbReference type="ChEBI" id="CHEBI:15378"/>
        <dbReference type="ChEBI" id="CHEBI:57540"/>
        <dbReference type="ChEBI" id="CHEBI:57945"/>
        <dbReference type="ChEBI" id="CHEBI:65315"/>
        <dbReference type="ChEBI" id="CHEBI:74443"/>
        <dbReference type="EC" id="1.3.1.88"/>
    </reaction>
    <physiologicalReaction direction="right-to-left" evidence="16">
        <dbReference type="Rhea" id="RHEA:53382"/>
    </physiologicalReaction>
</comment>